<name>A0ABP3UUS4_9CLOT</name>
<dbReference type="Proteomes" id="UP001501510">
    <property type="component" value="Unassembled WGS sequence"/>
</dbReference>
<feature type="domain" description="Virulence-associated protein E-like" evidence="2">
    <location>
        <begin position="526"/>
        <end position="743"/>
    </location>
</feature>
<dbReference type="InterPro" id="IPR007936">
    <property type="entry name" value="VapE-like_dom"/>
</dbReference>
<feature type="region of interest" description="Disordered" evidence="1">
    <location>
        <begin position="278"/>
        <end position="309"/>
    </location>
</feature>
<keyword evidence="4" id="KW-1185">Reference proteome</keyword>
<dbReference type="EMBL" id="BAAACG010000010">
    <property type="protein sequence ID" value="GAA0741622.1"/>
    <property type="molecule type" value="Genomic_DNA"/>
</dbReference>
<comment type="caution">
    <text evidence="3">The sequence shown here is derived from an EMBL/GenBank/DDBJ whole genome shotgun (WGS) entry which is preliminary data.</text>
</comment>
<dbReference type="PANTHER" id="PTHR34985">
    <property type="entry name" value="SLR0554 PROTEIN"/>
    <property type="match status" value="1"/>
</dbReference>
<dbReference type="PANTHER" id="PTHR34985:SF1">
    <property type="entry name" value="SLR0554 PROTEIN"/>
    <property type="match status" value="1"/>
</dbReference>
<dbReference type="Pfam" id="PF05272">
    <property type="entry name" value="VapE-like_dom"/>
    <property type="match status" value="1"/>
</dbReference>
<proteinExistence type="predicted"/>
<protein>
    <recommendedName>
        <fullName evidence="2">Virulence-associated protein E-like domain-containing protein</fullName>
    </recommendedName>
</protein>
<reference evidence="4" key="1">
    <citation type="journal article" date="2019" name="Int. J. Syst. Evol. Microbiol.">
        <title>The Global Catalogue of Microorganisms (GCM) 10K type strain sequencing project: providing services to taxonomists for standard genome sequencing and annotation.</title>
        <authorList>
            <consortium name="The Broad Institute Genomics Platform"/>
            <consortium name="The Broad Institute Genome Sequencing Center for Infectious Disease"/>
            <person name="Wu L."/>
            <person name="Ma J."/>
        </authorList>
    </citation>
    <scope>NUCLEOTIDE SEQUENCE [LARGE SCALE GENOMIC DNA]</scope>
    <source>
        <strain evidence="4">JCM 1407</strain>
    </source>
</reference>
<dbReference type="SUPFAM" id="SSF52540">
    <property type="entry name" value="P-loop containing nucleoside triphosphate hydrolases"/>
    <property type="match status" value="1"/>
</dbReference>
<evidence type="ECO:0000313" key="3">
    <source>
        <dbReference type="EMBL" id="GAA0741622.1"/>
    </source>
</evidence>
<accession>A0ABP3UUS4</accession>
<feature type="compositionally biased region" description="Basic and acidic residues" evidence="1">
    <location>
        <begin position="278"/>
        <end position="287"/>
    </location>
</feature>
<sequence>MANKKYRLKYDGKITIATGKSRKETQWKNKSMLWSDFLLKVSKTKRTNESYEEYKKLPKSQQDDIKDVGGFVGGKLKNGERKRDSVLERSLLTLDVDFGEEGLWDTIEMLFDFSCLIYTTHKNSKNKPRFRLVIPLKRPVSSEEYEAVGRKVAEDIGIDYFDDTTYEASRLMYFPSTSKNGKFVFKYMDSPWLDPDEILDRYHNWRNSMTWPKSSRTINKIEKLKDRQQNPREKKGVVGAFCRTYSVVDAIEKFLSDVYEPCDDYIRNINIDDWQTSHVKEKDKREACPPNLPNSPNPPNPPDHITETTNNHITEATNNINPSIPTRYTYKKGSTYGGLVIYKNGDFAYSHHSTDPAGGRLSNAFDLVRYHKFKYLDKDSEKDTPIVKLPSYKAMIDFATKDSKVKNKIVSEKLEKAQEDFSNENWRETLDVNKKGDIKNTLRNLIIILKNDPKLKNIVFNQLSDGMEIKGEVPWKHPGKWWRDADDAQLISYVDLNYGNFSTRNYDIGVTKVADDRSYHPIREYLDDLPKWDKIERLDFLLIDYLGAEDSEYVRNVTSKTLIAAVARVYHPGVKFDWMLVLSGDPGIGKSTLVQKLAGEWFNDSLRLSDTKDKTAAEKLQGYWILEIGELAGMKKAEENELKSFLSSQNDIYRASFGRRATPHLRQCIFIGTTNERGYLRDTTGNRRFWPVRVYGGEKKPWEISEYEIEQIWAEALYRYKKGEKLQLKDSLESYANDMQNNALEVDDRQGIVEAYLEMLLPDNWKKMNLYERREYIDEYNNEDSIIPKGKNERTSVSVIEIWCEAFGKNKADLQRRYSYEITKMLRRIKTFKPSEKLVSGGIYGRRRIFEKVN</sequence>
<gene>
    <name evidence="3" type="ORF">GCM10008906_23000</name>
</gene>
<dbReference type="Gene3D" id="3.40.50.300">
    <property type="entry name" value="P-loop containing nucleotide triphosphate hydrolases"/>
    <property type="match status" value="1"/>
</dbReference>
<feature type="compositionally biased region" description="Pro residues" evidence="1">
    <location>
        <begin position="290"/>
        <end position="302"/>
    </location>
</feature>
<organism evidence="3 4">
    <name type="scientific">Clostridium oceanicum</name>
    <dbReference type="NCBI Taxonomy" id="1543"/>
    <lineage>
        <taxon>Bacteria</taxon>
        <taxon>Bacillati</taxon>
        <taxon>Bacillota</taxon>
        <taxon>Clostridia</taxon>
        <taxon>Eubacteriales</taxon>
        <taxon>Clostridiaceae</taxon>
        <taxon>Clostridium</taxon>
    </lineage>
</organism>
<dbReference type="InterPro" id="IPR027417">
    <property type="entry name" value="P-loop_NTPase"/>
</dbReference>
<evidence type="ECO:0000256" key="1">
    <source>
        <dbReference type="SAM" id="MobiDB-lite"/>
    </source>
</evidence>
<evidence type="ECO:0000259" key="2">
    <source>
        <dbReference type="Pfam" id="PF05272"/>
    </source>
</evidence>
<evidence type="ECO:0000313" key="4">
    <source>
        <dbReference type="Proteomes" id="UP001501510"/>
    </source>
</evidence>
<dbReference type="RefSeq" id="WP_343761736.1">
    <property type="nucleotide sequence ID" value="NZ_BAAACG010000010.1"/>
</dbReference>